<evidence type="ECO:0000256" key="4">
    <source>
        <dbReference type="PROSITE-ProRule" id="PRU00169"/>
    </source>
</evidence>
<evidence type="ECO:0000256" key="3">
    <source>
        <dbReference type="ARBA" id="ARBA00023163"/>
    </source>
</evidence>
<evidence type="ECO:0000256" key="1">
    <source>
        <dbReference type="ARBA" id="ARBA00023015"/>
    </source>
</evidence>
<dbReference type="GO" id="GO:0000160">
    <property type="term" value="P:phosphorelay signal transduction system"/>
    <property type="evidence" value="ECO:0007669"/>
    <property type="project" value="InterPro"/>
</dbReference>
<keyword evidence="8" id="KW-1185">Reference proteome</keyword>
<reference evidence="7 8" key="1">
    <citation type="submission" date="2019-02" db="EMBL/GenBank/DDBJ databases">
        <title>Genomic Encyclopedia of Type Strains, Phase IV (KMG-IV): sequencing the most valuable type-strain genomes for metagenomic binning, comparative biology and taxonomic classification.</title>
        <authorList>
            <person name="Goeker M."/>
        </authorList>
    </citation>
    <scope>NUCLEOTIDE SEQUENCE [LARGE SCALE GENOMIC DNA]</scope>
    <source>
        <strain evidence="7 8">DSM 21056</strain>
    </source>
</reference>
<dbReference type="PANTHER" id="PTHR44688:SF16">
    <property type="entry name" value="DNA-BINDING TRANSCRIPTIONAL ACTIVATOR DEVR_DOSR"/>
    <property type="match status" value="1"/>
</dbReference>
<evidence type="ECO:0000259" key="5">
    <source>
        <dbReference type="PROSITE" id="PS50043"/>
    </source>
</evidence>
<comment type="caution">
    <text evidence="7">The sequence shown here is derived from an EMBL/GenBank/DDBJ whole genome shotgun (WGS) entry which is preliminary data.</text>
</comment>
<dbReference type="SUPFAM" id="SSF52172">
    <property type="entry name" value="CheY-like"/>
    <property type="match status" value="1"/>
</dbReference>
<organism evidence="7 8">
    <name type="scientific">Spiribacter vilamensis</name>
    <dbReference type="NCBI Taxonomy" id="531306"/>
    <lineage>
        <taxon>Bacteria</taxon>
        <taxon>Pseudomonadati</taxon>
        <taxon>Pseudomonadota</taxon>
        <taxon>Gammaproteobacteria</taxon>
        <taxon>Chromatiales</taxon>
        <taxon>Ectothiorhodospiraceae</taxon>
        <taxon>Spiribacter</taxon>
    </lineage>
</organism>
<dbReference type="AlphaFoldDB" id="A0A4Q8CZM6"/>
<evidence type="ECO:0000313" key="8">
    <source>
        <dbReference type="Proteomes" id="UP000292298"/>
    </source>
</evidence>
<feature type="domain" description="HTH luxR-type" evidence="5">
    <location>
        <begin position="136"/>
        <end position="201"/>
    </location>
</feature>
<dbReference type="InterPro" id="IPR000792">
    <property type="entry name" value="Tscrpt_reg_LuxR_C"/>
</dbReference>
<proteinExistence type="predicted"/>
<evidence type="ECO:0000313" key="7">
    <source>
        <dbReference type="EMBL" id="RZU98380.1"/>
    </source>
</evidence>
<dbReference type="Gene3D" id="1.10.10.10">
    <property type="entry name" value="Winged helix-like DNA-binding domain superfamily/Winged helix DNA-binding domain"/>
    <property type="match status" value="1"/>
</dbReference>
<feature type="domain" description="Response regulatory" evidence="6">
    <location>
        <begin position="6"/>
        <end position="120"/>
    </location>
</feature>
<sequence>MSAHPVVRLVDDDPDVRAALSMMLRGAGFRIQAFADARALLDAVTPECRGCLIIDVRLGDINGLELQRLLIERRIHLPRLFITGHGDVPLAVEAVSYGALDFLEKPLDDEALIARVEQAIAADREWAIAHEEVTRTEMLIDRLTPRETEVMALMVEGLPSKRIATRLGASVRTIEVHRARVLEKLEVANSAELIRRVVQIPDYNP</sequence>
<dbReference type="PANTHER" id="PTHR44688">
    <property type="entry name" value="DNA-BINDING TRANSCRIPTIONAL ACTIVATOR DEVR_DOSR"/>
    <property type="match status" value="1"/>
</dbReference>
<dbReference type="PRINTS" id="PR00038">
    <property type="entry name" value="HTHLUXR"/>
</dbReference>
<evidence type="ECO:0000259" key="6">
    <source>
        <dbReference type="PROSITE" id="PS50110"/>
    </source>
</evidence>
<dbReference type="GO" id="GO:0006355">
    <property type="term" value="P:regulation of DNA-templated transcription"/>
    <property type="evidence" value="ECO:0007669"/>
    <property type="project" value="InterPro"/>
</dbReference>
<gene>
    <name evidence="7" type="ORF">EV698_0626</name>
</gene>
<dbReference type="RefSeq" id="WP_130502699.1">
    <property type="nucleotide sequence ID" value="NZ_SHLI01000001.1"/>
</dbReference>
<dbReference type="SMART" id="SM00448">
    <property type="entry name" value="REC"/>
    <property type="match status" value="1"/>
</dbReference>
<dbReference type="InterPro" id="IPR011006">
    <property type="entry name" value="CheY-like_superfamily"/>
</dbReference>
<dbReference type="CDD" id="cd06170">
    <property type="entry name" value="LuxR_C_like"/>
    <property type="match status" value="1"/>
</dbReference>
<protein>
    <submittedName>
        <fullName evidence="7">LuxR family two component transcriptional regulator</fullName>
    </submittedName>
</protein>
<dbReference type="SMART" id="SM00421">
    <property type="entry name" value="HTH_LUXR"/>
    <property type="match status" value="1"/>
</dbReference>
<dbReference type="GO" id="GO:0003677">
    <property type="term" value="F:DNA binding"/>
    <property type="evidence" value="ECO:0007669"/>
    <property type="project" value="UniProtKB-KW"/>
</dbReference>
<dbReference type="SUPFAM" id="SSF46894">
    <property type="entry name" value="C-terminal effector domain of the bipartite response regulators"/>
    <property type="match status" value="1"/>
</dbReference>
<dbReference type="InterPro" id="IPR001789">
    <property type="entry name" value="Sig_transdc_resp-reg_receiver"/>
</dbReference>
<dbReference type="Proteomes" id="UP000292298">
    <property type="component" value="Unassembled WGS sequence"/>
</dbReference>
<dbReference type="OrthoDB" id="9802186at2"/>
<dbReference type="PROSITE" id="PS50110">
    <property type="entry name" value="RESPONSE_REGULATORY"/>
    <property type="match status" value="1"/>
</dbReference>
<dbReference type="Gene3D" id="3.40.50.2300">
    <property type="match status" value="1"/>
</dbReference>
<keyword evidence="1" id="KW-0805">Transcription regulation</keyword>
<accession>A0A4Q8CZM6</accession>
<evidence type="ECO:0000256" key="2">
    <source>
        <dbReference type="ARBA" id="ARBA00023125"/>
    </source>
</evidence>
<dbReference type="Pfam" id="PF00196">
    <property type="entry name" value="GerE"/>
    <property type="match status" value="1"/>
</dbReference>
<dbReference type="PROSITE" id="PS50043">
    <property type="entry name" value="HTH_LUXR_2"/>
    <property type="match status" value="1"/>
</dbReference>
<dbReference type="Pfam" id="PF00072">
    <property type="entry name" value="Response_reg"/>
    <property type="match status" value="1"/>
</dbReference>
<feature type="modified residue" description="4-aspartylphosphate" evidence="4">
    <location>
        <position position="55"/>
    </location>
</feature>
<keyword evidence="3" id="KW-0804">Transcription</keyword>
<name>A0A4Q8CZM6_9GAMM</name>
<keyword evidence="4" id="KW-0597">Phosphoprotein</keyword>
<keyword evidence="2" id="KW-0238">DNA-binding</keyword>
<dbReference type="EMBL" id="SHLI01000001">
    <property type="protein sequence ID" value="RZU98380.1"/>
    <property type="molecule type" value="Genomic_DNA"/>
</dbReference>
<dbReference type="InterPro" id="IPR036388">
    <property type="entry name" value="WH-like_DNA-bd_sf"/>
</dbReference>
<dbReference type="InterPro" id="IPR016032">
    <property type="entry name" value="Sig_transdc_resp-reg_C-effctor"/>
</dbReference>